<reference evidence="2 3" key="1">
    <citation type="submission" date="2013-04" db="EMBL/GenBank/DDBJ databases">
        <authorList>
            <person name="Kuznetsov B."/>
            <person name="Ivanovsky R."/>
        </authorList>
    </citation>
    <scope>NUCLEOTIDE SEQUENCE [LARGE SCALE GENOMIC DNA]</scope>
    <source>
        <strain evidence="2 3">MGU-K5</strain>
    </source>
</reference>
<evidence type="ECO:0000256" key="1">
    <source>
        <dbReference type="SAM" id="SignalP"/>
    </source>
</evidence>
<dbReference type="EMBL" id="AQPH01000016">
    <property type="protein sequence ID" value="EPY02357.1"/>
    <property type="molecule type" value="Genomic_DNA"/>
</dbReference>
<keyword evidence="1" id="KW-0732">Signal</keyword>
<dbReference type="eggNOG" id="ENOG50340TQ">
    <property type="taxonomic scope" value="Bacteria"/>
</dbReference>
<evidence type="ECO:0000313" key="3">
    <source>
        <dbReference type="Proteomes" id="UP000015350"/>
    </source>
</evidence>
<organism evidence="2 3">
    <name type="scientific">Magnetospirillum fulvum MGU-K5</name>
    <dbReference type="NCBI Taxonomy" id="1316936"/>
    <lineage>
        <taxon>Bacteria</taxon>
        <taxon>Pseudomonadati</taxon>
        <taxon>Pseudomonadota</taxon>
        <taxon>Alphaproteobacteria</taxon>
        <taxon>Rhodospirillales</taxon>
        <taxon>Rhodospirillaceae</taxon>
        <taxon>Magnetospirillum</taxon>
    </lineage>
</organism>
<feature type="chain" id="PRO_5004556710" description="Lipoprotein" evidence="1">
    <location>
        <begin position="27"/>
        <end position="190"/>
    </location>
</feature>
<dbReference type="AlphaFoldDB" id="S9S8W3"/>
<protein>
    <recommendedName>
        <fullName evidence="4">Lipoprotein</fullName>
    </recommendedName>
</protein>
<dbReference type="STRING" id="1316936.K678_06300"/>
<dbReference type="Proteomes" id="UP000015350">
    <property type="component" value="Unassembled WGS sequence"/>
</dbReference>
<accession>S9S8W3</accession>
<feature type="signal peptide" evidence="1">
    <location>
        <begin position="1"/>
        <end position="26"/>
    </location>
</feature>
<evidence type="ECO:0008006" key="4">
    <source>
        <dbReference type="Google" id="ProtNLM"/>
    </source>
</evidence>
<proteinExistence type="predicted"/>
<sequence length="190" mass="20582">MFDRGRLMVKGRIVAATLAVAICLTACQTPNDIAMRIGVAPEGAVKLRALETRRYDTTDQTAILSAATQTLQDLGFTLTESSSEVGVLVASKQRDAEEAGEVAGQVALTIAMALLGSYHNPDWAKDQTIVVTLVTTPIANSKQVDVRVSFDRIIQTKNGLSRAELIQDPEIYREFFTKLSGGVFLEGHEI</sequence>
<gene>
    <name evidence="2" type="ORF">K678_06300</name>
</gene>
<comment type="caution">
    <text evidence="2">The sequence shown here is derived from an EMBL/GenBank/DDBJ whole genome shotgun (WGS) entry which is preliminary data.</text>
</comment>
<evidence type="ECO:0000313" key="2">
    <source>
        <dbReference type="EMBL" id="EPY02357.1"/>
    </source>
</evidence>
<name>S9S8W3_MAGFU</name>